<dbReference type="RefSeq" id="WP_036679061.1">
    <property type="nucleotide sequence ID" value="NZ_FYEP01000001.1"/>
</dbReference>
<evidence type="ECO:0000256" key="4">
    <source>
        <dbReference type="PIRNR" id="PIRNR006707"/>
    </source>
</evidence>
<dbReference type="Gene3D" id="1.10.10.10">
    <property type="entry name" value="Winged helix-like DNA-binding domain superfamily/Winged helix DNA-binding domain"/>
    <property type="match status" value="1"/>
</dbReference>
<dbReference type="PANTHER" id="PTHR38465">
    <property type="entry name" value="HTH-TYPE TRANSCRIPTIONAL REGULATOR MJ1563-RELATED"/>
    <property type="match status" value="1"/>
</dbReference>
<dbReference type="PIRSF" id="PIRSF006707">
    <property type="entry name" value="MJ1563"/>
    <property type="match status" value="1"/>
</dbReference>
<evidence type="ECO:0000313" key="6">
    <source>
        <dbReference type="Proteomes" id="UP000028123"/>
    </source>
</evidence>
<dbReference type="SUPFAM" id="SSF46785">
    <property type="entry name" value="Winged helix' DNA-binding domain"/>
    <property type="match status" value="1"/>
</dbReference>
<gene>
    <name evidence="5" type="ORF">ET33_31950</name>
</gene>
<keyword evidence="2 4" id="KW-0238">DNA-binding</keyword>
<sequence length="191" mass="22156">MNNWVGMTEEQAGIVQKARKRVIESIGKNMDLYGVTLSTGHLYGMMFFEDKPMTLDEMGEEMGMSKTSMSTGVRTLTDLKMVHKVWEKGTRKDLYEVEPDWYQTFADFFVIKWQKSIEMNVQALRKSAAELKRLVENDPDNEALQNIVATDTRKLEEAIRYYLWLGRLIDTFESGEIFKLVPKEEPQADSH</sequence>
<dbReference type="InterPro" id="IPR036388">
    <property type="entry name" value="WH-like_DNA-bd_sf"/>
</dbReference>
<dbReference type="OrthoDB" id="9800374at2"/>
<dbReference type="EMBL" id="JNVM01000006">
    <property type="protein sequence ID" value="KEQ26469.1"/>
    <property type="molecule type" value="Genomic_DNA"/>
</dbReference>
<dbReference type="GO" id="GO:0003677">
    <property type="term" value="F:DNA binding"/>
    <property type="evidence" value="ECO:0007669"/>
    <property type="project" value="UniProtKB-UniRule"/>
</dbReference>
<dbReference type="InterPro" id="IPR036390">
    <property type="entry name" value="WH_DNA-bd_sf"/>
</dbReference>
<comment type="caution">
    <text evidence="5">The sequence shown here is derived from an EMBL/GenBank/DDBJ whole genome shotgun (WGS) entry which is preliminary data.</text>
</comment>
<dbReference type="InterPro" id="IPR026282">
    <property type="entry name" value="MJ1563"/>
</dbReference>
<keyword evidence="3 4" id="KW-0804">Transcription</keyword>
<name>A0A081P6Z6_9BACL</name>
<protein>
    <recommendedName>
        <fullName evidence="4">HTH-type transcriptional regulator</fullName>
    </recommendedName>
</protein>
<keyword evidence="6" id="KW-1185">Reference proteome</keyword>
<evidence type="ECO:0000256" key="3">
    <source>
        <dbReference type="ARBA" id="ARBA00023163"/>
    </source>
</evidence>
<dbReference type="InterPro" id="IPR052362">
    <property type="entry name" value="HTH-GbsR_regulator"/>
</dbReference>
<evidence type="ECO:0000256" key="2">
    <source>
        <dbReference type="ARBA" id="ARBA00023125"/>
    </source>
</evidence>
<dbReference type="eggNOG" id="COG1510">
    <property type="taxonomic scope" value="Bacteria"/>
</dbReference>
<dbReference type="Proteomes" id="UP000028123">
    <property type="component" value="Unassembled WGS sequence"/>
</dbReference>
<reference evidence="5 6" key="1">
    <citation type="submission" date="2014-06" db="EMBL/GenBank/DDBJ databases">
        <title>Draft genome sequence of Paenibacillus sp. MSt1.</title>
        <authorList>
            <person name="Aw Y.K."/>
            <person name="Ong K.S."/>
            <person name="Gan H.M."/>
            <person name="Lee S.M."/>
        </authorList>
    </citation>
    <scope>NUCLEOTIDE SEQUENCE [LARGE SCALE GENOMIC DNA]</scope>
    <source>
        <strain evidence="5 6">MSt1</strain>
    </source>
</reference>
<comment type="similarity">
    <text evidence="4">Belongs to the GbsR family.</text>
</comment>
<organism evidence="5 6">
    <name type="scientific">Paenibacillus tyrfis</name>
    <dbReference type="NCBI Taxonomy" id="1501230"/>
    <lineage>
        <taxon>Bacteria</taxon>
        <taxon>Bacillati</taxon>
        <taxon>Bacillota</taxon>
        <taxon>Bacilli</taxon>
        <taxon>Bacillales</taxon>
        <taxon>Paenibacillaceae</taxon>
        <taxon>Paenibacillus</taxon>
    </lineage>
</organism>
<proteinExistence type="inferred from homology"/>
<evidence type="ECO:0000313" key="5">
    <source>
        <dbReference type="EMBL" id="KEQ26469.1"/>
    </source>
</evidence>
<accession>A0A081P6Z6</accession>
<dbReference type="AlphaFoldDB" id="A0A081P6Z6"/>
<evidence type="ECO:0000256" key="1">
    <source>
        <dbReference type="ARBA" id="ARBA00023015"/>
    </source>
</evidence>
<keyword evidence="1 4" id="KW-0805">Transcription regulation</keyword>
<dbReference type="PANTHER" id="PTHR38465:SF1">
    <property type="entry name" value="HTH-TYPE TRANSCRIPTIONAL REGULATOR MJ1563-RELATED"/>
    <property type="match status" value="1"/>
</dbReference>